<protein>
    <submittedName>
        <fullName evidence="6">Helix-turn-helix domain-containing protein</fullName>
    </submittedName>
</protein>
<dbReference type="InterPro" id="IPR002577">
    <property type="entry name" value="HTH_HxlR"/>
</dbReference>
<evidence type="ECO:0000259" key="5">
    <source>
        <dbReference type="PROSITE" id="PS51118"/>
    </source>
</evidence>
<keyword evidence="3" id="KW-0804">Transcription</keyword>
<evidence type="ECO:0000256" key="4">
    <source>
        <dbReference type="SAM" id="MobiDB-lite"/>
    </source>
</evidence>
<dbReference type="EMBL" id="JAVIIQ010000002">
    <property type="protein sequence ID" value="MDX8530164.1"/>
    <property type="molecule type" value="Genomic_DNA"/>
</dbReference>
<evidence type="ECO:0000313" key="7">
    <source>
        <dbReference type="Proteomes" id="UP001285154"/>
    </source>
</evidence>
<evidence type="ECO:0000313" key="6">
    <source>
        <dbReference type="EMBL" id="MDX8530164.1"/>
    </source>
</evidence>
<accession>A0ABU4ZXL5</accession>
<feature type="compositionally biased region" description="Basic and acidic residues" evidence="4">
    <location>
        <begin position="140"/>
        <end position="149"/>
    </location>
</feature>
<sequence length="149" mass="16465">MARTIKRLPMLPAERALKVISGRWKAVILYHLFDGPHRLSALKALMPGITQKVLIDQLREMEEHGLVSREIFAEIPARVEYCATTLGLSLEPILLALCQWGQHHADALDERAHLADCIIRPRPATGGFGQLKKGGASAAPREDSTTQIL</sequence>
<dbReference type="Pfam" id="PF01638">
    <property type="entry name" value="HxlR"/>
    <property type="match status" value="1"/>
</dbReference>
<feature type="domain" description="HTH hxlR-type" evidence="5">
    <location>
        <begin position="11"/>
        <end position="109"/>
    </location>
</feature>
<feature type="region of interest" description="Disordered" evidence="4">
    <location>
        <begin position="129"/>
        <end position="149"/>
    </location>
</feature>
<reference evidence="6 7" key="1">
    <citation type="submission" date="2023-08" db="EMBL/GenBank/DDBJ databases">
        <title>Implementing the SeqCode for naming new Mesorhizobium species isolated from Vachellia karroo root nodules.</title>
        <authorList>
            <person name="Van Lill M."/>
        </authorList>
    </citation>
    <scope>NUCLEOTIDE SEQUENCE [LARGE SCALE GENOMIC DNA]</scope>
    <source>
        <strain evidence="6 7">VK25D</strain>
    </source>
</reference>
<evidence type="ECO:0000256" key="1">
    <source>
        <dbReference type="ARBA" id="ARBA00023015"/>
    </source>
</evidence>
<keyword evidence="1" id="KW-0805">Transcription regulation</keyword>
<dbReference type="Gene3D" id="1.10.10.10">
    <property type="entry name" value="Winged helix-like DNA-binding domain superfamily/Winged helix DNA-binding domain"/>
    <property type="match status" value="1"/>
</dbReference>
<keyword evidence="2" id="KW-0238">DNA-binding</keyword>
<dbReference type="InterPro" id="IPR036388">
    <property type="entry name" value="WH-like_DNA-bd_sf"/>
</dbReference>
<dbReference type="PROSITE" id="PS51118">
    <property type="entry name" value="HTH_HXLR"/>
    <property type="match status" value="1"/>
</dbReference>
<evidence type="ECO:0000256" key="2">
    <source>
        <dbReference type="ARBA" id="ARBA00023125"/>
    </source>
</evidence>
<proteinExistence type="predicted"/>
<dbReference type="Proteomes" id="UP001285154">
    <property type="component" value="Unassembled WGS sequence"/>
</dbReference>
<dbReference type="InterPro" id="IPR036390">
    <property type="entry name" value="WH_DNA-bd_sf"/>
</dbReference>
<comment type="caution">
    <text evidence="6">The sequence shown here is derived from an EMBL/GenBank/DDBJ whole genome shotgun (WGS) entry which is preliminary data.</text>
</comment>
<organism evidence="6 7">
    <name type="scientific">Mesorhizobium vachelliae</name>
    <dbReference type="NCBI Taxonomy" id="3072309"/>
    <lineage>
        <taxon>Bacteria</taxon>
        <taxon>Pseudomonadati</taxon>
        <taxon>Pseudomonadota</taxon>
        <taxon>Alphaproteobacteria</taxon>
        <taxon>Hyphomicrobiales</taxon>
        <taxon>Phyllobacteriaceae</taxon>
        <taxon>Mesorhizobium</taxon>
    </lineage>
</organism>
<keyword evidence="7" id="KW-1185">Reference proteome</keyword>
<gene>
    <name evidence="6" type="ORF">RFM42_04200</name>
</gene>
<dbReference type="SUPFAM" id="SSF46785">
    <property type="entry name" value="Winged helix' DNA-binding domain"/>
    <property type="match status" value="1"/>
</dbReference>
<evidence type="ECO:0000256" key="3">
    <source>
        <dbReference type="ARBA" id="ARBA00023163"/>
    </source>
</evidence>
<dbReference type="PANTHER" id="PTHR33204">
    <property type="entry name" value="TRANSCRIPTIONAL REGULATOR, MARR FAMILY"/>
    <property type="match status" value="1"/>
</dbReference>
<dbReference type="PANTHER" id="PTHR33204:SF29">
    <property type="entry name" value="TRANSCRIPTIONAL REGULATOR"/>
    <property type="match status" value="1"/>
</dbReference>
<name>A0ABU4ZXL5_9HYPH</name>